<proteinExistence type="predicted"/>
<protein>
    <submittedName>
        <fullName evidence="15">Exonuclease 1</fullName>
    </submittedName>
</protein>
<evidence type="ECO:0000256" key="8">
    <source>
        <dbReference type="ARBA" id="ARBA00022839"/>
    </source>
</evidence>
<dbReference type="InterPro" id="IPR044752">
    <property type="entry name" value="PIN-like_EXO1"/>
</dbReference>
<dbReference type="GeneID" id="93646583"/>
<dbReference type="CDD" id="cd09857">
    <property type="entry name" value="PIN_EXO1"/>
    <property type="match status" value="1"/>
</dbReference>
<keyword evidence="7" id="KW-0378">Hydrolase</keyword>
<dbReference type="InterPro" id="IPR036279">
    <property type="entry name" value="5-3_exonuclease_C_sf"/>
</dbReference>
<evidence type="ECO:0000256" key="2">
    <source>
        <dbReference type="ARBA" id="ARBA00004123"/>
    </source>
</evidence>
<dbReference type="InterPro" id="IPR008918">
    <property type="entry name" value="HhH2"/>
</dbReference>
<dbReference type="PRINTS" id="PR00853">
    <property type="entry name" value="XPGRADSUPER"/>
</dbReference>
<dbReference type="GO" id="GO:0003677">
    <property type="term" value="F:DNA binding"/>
    <property type="evidence" value="ECO:0007669"/>
    <property type="project" value="UniProtKB-KW"/>
</dbReference>
<evidence type="ECO:0000259" key="14">
    <source>
        <dbReference type="SMART" id="SM00485"/>
    </source>
</evidence>
<dbReference type="PANTHER" id="PTHR11081:SF65">
    <property type="entry name" value="DNA DAMAGE-INDUCIBLE PROTEIN DIN7-RELATED"/>
    <property type="match status" value="1"/>
</dbReference>
<reference evidence="15 16" key="1">
    <citation type="submission" date="2016-02" db="EMBL/GenBank/DDBJ databases">
        <title>Discovery of a natural microsporidian pathogen with a broad tissue tropism in Caenorhabditis elegans.</title>
        <authorList>
            <person name="Luallen R.J."/>
            <person name="Reinke A.W."/>
            <person name="Tong L."/>
            <person name="Botts M.R."/>
            <person name="Felix M.-A."/>
            <person name="Troemel E.R."/>
        </authorList>
    </citation>
    <scope>NUCLEOTIDE SEQUENCE [LARGE SCALE GENOMIC DNA]</scope>
    <source>
        <strain evidence="15 16">JUm2807</strain>
    </source>
</reference>
<dbReference type="RefSeq" id="XP_067545359.1">
    <property type="nucleotide sequence ID" value="XM_067687651.1"/>
</dbReference>
<dbReference type="VEuPathDB" id="MicrosporidiaDB:NEDG_00233"/>
<evidence type="ECO:0000256" key="3">
    <source>
        <dbReference type="ARBA" id="ARBA00022722"/>
    </source>
</evidence>
<dbReference type="Pfam" id="PF00867">
    <property type="entry name" value="XPG_I"/>
    <property type="match status" value="1"/>
</dbReference>
<dbReference type="OrthoDB" id="26491at2759"/>
<organism evidence="15 16">
    <name type="scientific">Nematocida displodere</name>
    <dbReference type="NCBI Taxonomy" id="1805483"/>
    <lineage>
        <taxon>Eukaryota</taxon>
        <taxon>Fungi</taxon>
        <taxon>Fungi incertae sedis</taxon>
        <taxon>Microsporidia</taxon>
        <taxon>Nematocida</taxon>
    </lineage>
</organism>
<keyword evidence="11" id="KW-0234">DNA repair</keyword>
<dbReference type="GO" id="GO:0005634">
    <property type="term" value="C:nucleus"/>
    <property type="evidence" value="ECO:0007669"/>
    <property type="project" value="UniProtKB-SubCell"/>
</dbReference>
<dbReference type="EMBL" id="LTDL01000014">
    <property type="protein sequence ID" value="OAG31758.1"/>
    <property type="molecule type" value="Genomic_DNA"/>
</dbReference>
<accession>A0A177EIP9</accession>
<evidence type="ECO:0000256" key="1">
    <source>
        <dbReference type="ARBA" id="ARBA00001946"/>
    </source>
</evidence>
<keyword evidence="8 15" id="KW-0269">Exonuclease</keyword>
<dbReference type="AlphaFoldDB" id="A0A177EIP9"/>
<gene>
    <name evidence="15" type="ORF">NEDG_00233</name>
</gene>
<sequence length="344" mass="38346">MGIPGLLPMLKEHLVYKPVEELGGCVVGVDGFSWLYKAASVYGVDLYLNPGDKEVVRKYTQFCVRKCQALLEKGARLYFVFDGDDHPMKAETSRKRREKKAAIRSRIDDLQRKGKKREARALMSRCIKVDRAMVDNLITELDALGIQHITAPYEADPQLVCLEKDGLIDFIATEDSDLIVYGGNRILFKLNEAHGGELFDREQILQKCPEAIACLLGRMKEIVALSGCDYTEGIKKVGLLTAHKLMMEYKTLEGCILHLSKKSSIDLDYLDLCIRVVCTFYFHIVKDPHTKKRRHLSSVSGSQDACLDSFALEDISFVGSLSDPVPSSHSALSPQAVSISTLVG</sequence>
<dbReference type="SMART" id="SM00485">
    <property type="entry name" value="XPGN"/>
    <property type="match status" value="1"/>
</dbReference>
<comment type="caution">
    <text evidence="15">The sequence shown here is derived from an EMBL/GenBank/DDBJ whole genome shotgun (WGS) entry which is preliminary data.</text>
</comment>
<feature type="domain" description="XPG-I" evidence="13">
    <location>
        <begin position="142"/>
        <end position="210"/>
    </location>
</feature>
<dbReference type="GO" id="GO:0017108">
    <property type="term" value="F:5'-flap endonuclease activity"/>
    <property type="evidence" value="ECO:0007669"/>
    <property type="project" value="TreeGrafter"/>
</dbReference>
<dbReference type="GO" id="GO:0004527">
    <property type="term" value="F:exonuclease activity"/>
    <property type="evidence" value="ECO:0007669"/>
    <property type="project" value="UniProtKB-KW"/>
</dbReference>
<evidence type="ECO:0000313" key="15">
    <source>
        <dbReference type="EMBL" id="OAG31758.1"/>
    </source>
</evidence>
<keyword evidence="16" id="KW-1185">Reference proteome</keyword>
<evidence type="ECO:0000256" key="12">
    <source>
        <dbReference type="ARBA" id="ARBA00023242"/>
    </source>
</evidence>
<dbReference type="InterPro" id="IPR006085">
    <property type="entry name" value="XPG_DNA_repair_N"/>
</dbReference>
<evidence type="ECO:0000256" key="7">
    <source>
        <dbReference type="ARBA" id="ARBA00022801"/>
    </source>
</evidence>
<keyword evidence="9" id="KW-0460">Magnesium</keyword>
<dbReference type="SUPFAM" id="SSF47807">
    <property type="entry name" value="5' to 3' exonuclease, C-terminal subdomain"/>
    <property type="match status" value="1"/>
</dbReference>
<keyword evidence="6" id="KW-0227">DNA damage</keyword>
<dbReference type="FunFam" id="3.40.50.1010:FF:000111">
    <property type="entry name" value="Exonuclease 1"/>
    <property type="match status" value="1"/>
</dbReference>
<comment type="subcellular location">
    <subcellularLocation>
        <location evidence="2">Nucleus</location>
    </subcellularLocation>
</comment>
<dbReference type="SUPFAM" id="SSF88723">
    <property type="entry name" value="PIN domain-like"/>
    <property type="match status" value="1"/>
</dbReference>
<dbReference type="GO" id="GO:0046872">
    <property type="term" value="F:metal ion binding"/>
    <property type="evidence" value="ECO:0007669"/>
    <property type="project" value="UniProtKB-KW"/>
</dbReference>
<keyword evidence="5" id="KW-0255">Endonuclease</keyword>
<keyword evidence="3" id="KW-0540">Nuclease</keyword>
<dbReference type="InterPro" id="IPR006084">
    <property type="entry name" value="XPG/Rad2"/>
</dbReference>
<dbReference type="Gene3D" id="3.40.50.1010">
    <property type="entry name" value="5'-nuclease"/>
    <property type="match status" value="1"/>
</dbReference>
<dbReference type="STRING" id="1805483.A0A177EIP9"/>
<dbReference type="Gene3D" id="1.10.150.20">
    <property type="entry name" value="5' to 3' exonuclease, C-terminal subdomain"/>
    <property type="match status" value="1"/>
</dbReference>
<keyword evidence="4" id="KW-0479">Metal-binding</keyword>
<evidence type="ECO:0000256" key="5">
    <source>
        <dbReference type="ARBA" id="ARBA00022759"/>
    </source>
</evidence>
<dbReference type="InterPro" id="IPR029060">
    <property type="entry name" value="PIN-like_dom_sf"/>
</dbReference>
<dbReference type="Proteomes" id="UP000185944">
    <property type="component" value="Unassembled WGS sequence"/>
</dbReference>
<dbReference type="SMART" id="SM00484">
    <property type="entry name" value="XPGI"/>
    <property type="match status" value="1"/>
</dbReference>
<dbReference type="PANTHER" id="PTHR11081">
    <property type="entry name" value="FLAP ENDONUCLEASE FAMILY MEMBER"/>
    <property type="match status" value="1"/>
</dbReference>
<dbReference type="InterPro" id="IPR006086">
    <property type="entry name" value="XPG-I_dom"/>
</dbReference>
<evidence type="ECO:0000256" key="10">
    <source>
        <dbReference type="ARBA" id="ARBA00023125"/>
    </source>
</evidence>
<evidence type="ECO:0000256" key="4">
    <source>
        <dbReference type="ARBA" id="ARBA00022723"/>
    </source>
</evidence>
<keyword evidence="12" id="KW-0539">Nucleus</keyword>
<feature type="domain" description="XPG N-terminal" evidence="14">
    <location>
        <begin position="1"/>
        <end position="103"/>
    </location>
</feature>
<dbReference type="SMART" id="SM00279">
    <property type="entry name" value="HhH2"/>
    <property type="match status" value="1"/>
</dbReference>
<dbReference type="GO" id="GO:0006281">
    <property type="term" value="P:DNA repair"/>
    <property type="evidence" value="ECO:0007669"/>
    <property type="project" value="UniProtKB-KW"/>
</dbReference>
<name>A0A177EIP9_9MICR</name>
<keyword evidence="10" id="KW-0238">DNA-binding</keyword>
<comment type="cofactor">
    <cofactor evidence="1">
        <name>Mg(2+)</name>
        <dbReference type="ChEBI" id="CHEBI:18420"/>
    </cofactor>
</comment>
<evidence type="ECO:0000256" key="6">
    <source>
        <dbReference type="ARBA" id="ARBA00022763"/>
    </source>
</evidence>
<evidence type="ECO:0000256" key="11">
    <source>
        <dbReference type="ARBA" id="ARBA00023204"/>
    </source>
</evidence>
<dbReference type="Pfam" id="PF00752">
    <property type="entry name" value="XPG_N"/>
    <property type="match status" value="1"/>
</dbReference>
<evidence type="ECO:0000259" key="13">
    <source>
        <dbReference type="SMART" id="SM00484"/>
    </source>
</evidence>
<evidence type="ECO:0000256" key="9">
    <source>
        <dbReference type="ARBA" id="ARBA00022842"/>
    </source>
</evidence>
<evidence type="ECO:0000313" key="16">
    <source>
        <dbReference type="Proteomes" id="UP000185944"/>
    </source>
</evidence>